<sequence>MRRGFLLSTPREPRKTVLLADPPPPPNESSEKASSTEVIPLPARYTPRYTPPDYPPDLLERTCHTVQVPTSGGPPEHLTVFIHYNGVLEALEAEYPGWPLPFSTPSPPVYKIVPIEGAGLGMVATVDIAAGAVIVRERPLLLAPRAFSAPKGREHATNIIVNAAQSLHPENKRLLYALKNVKGNTVPSAEEGLVNTNAFGCGPFPAYHGRYGGVARDASRANHSCSPNAAQSFDAVTLTQSLRAYRAIRAGEEITVAYVGMSMPAAARQEELLRRYFFTCACKSCRLTGNARDKSDSFRAFVQANSGADMIAEFDATFETWLAAGAHLSPPVVPPGCTIVNPQTITLTLWTIMVEEGCYDPALWEPVLRRLVKYYSVFKDEARVRHYATKAAGLRMVHADSDDDGGWRAVAENPRMTEWWGKR</sequence>
<dbReference type="Proteomes" id="UP000256964">
    <property type="component" value="Unassembled WGS sequence"/>
</dbReference>
<protein>
    <submittedName>
        <fullName evidence="3">SET domain-containing protein</fullName>
    </submittedName>
</protein>
<keyword evidence="4" id="KW-1185">Reference proteome</keyword>
<dbReference type="SMART" id="SM00317">
    <property type="entry name" value="SET"/>
    <property type="match status" value="1"/>
</dbReference>
<dbReference type="InterPro" id="IPR053185">
    <property type="entry name" value="SET_domain_protein"/>
</dbReference>
<dbReference type="PROSITE" id="PS50280">
    <property type="entry name" value="SET"/>
    <property type="match status" value="1"/>
</dbReference>
<dbReference type="CDD" id="cd20071">
    <property type="entry name" value="SET_SMYD"/>
    <property type="match status" value="1"/>
</dbReference>
<evidence type="ECO:0000313" key="4">
    <source>
        <dbReference type="Proteomes" id="UP000256964"/>
    </source>
</evidence>
<organism evidence="3 4">
    <name type="scientific">Lentinus brumalis</name>
    <dbReference type="NCBI Taxonomy" id="2498619"/>
    <lineage>
        <taxon>Eukaryota</taxon>
        <taxon>Fungi</taxon>
        <taxon>Dikarya</taxon>
        <taxon>Basidiomycota</taxon>
        <taxon>Agaricomycotina</taxon>
        <taxon>Agaricomycetes</taxon>
        <taxon>Polyporales</taxon>
        <taxon>Polyporaceae</taxon>
        <taxon>Lentinus</taxon>
    </lineage>
</organism>
<evidence type="ECO:0000256" key="1">
    <source>
        <dbReference type="SAM" id="MobiDB-lite"/>
    </source>
</evidence>
<dbReference type="SUPFAM" id="SSF82199">
    <property type="entry name" value="SET domain"/>
    <property type="match status" value="1"/>
</dbReference>
<proteinExistence type="predicted"/>
<evidence type="ECO:0000259" key="2">
    <source>
        <dbReference type="PROSITE" id="PS50280"/>
    </source>
</evidence>
<evidence type="ECO:0000313" key="3">
    <source>
        <dbReference type="EMBL" id="RDX42797.1"/>
    </source>
</evidence>
<name>A0A371CRC9_9APHY</name>
<dbReference type="PANTHER" id="PTHR47332">
    <property type="entry name" value="SET DOMAIN-CONTAINING PROTEIN 5"/>
    <property type="match status" value="1"/>
</dbReference>
<accession>A0A371CRC9</accession>
<gene>
    <name evidence="3" type="ORF">OH76DRAFT_1362156</name>
</gene>
<dbReference type="OrthoDB" id="5945798at2759"/>
<dbReference type="Gene3D" id="2.170.270.10">
    <property type="entry name" value="SET domain"/>
    <property type="match status" value="1"/>
</dbReference>
<dbReference type="AlphaFoldDB" id="A0A371CRC9"/>
<reference evidence="3 4" key="1">
    <citation type="journal article" date="2018" name="Biotechnol. Biofuels">
        <title>Integrative visual omics of the white-rot fungus Polyporus brumalis exposes the biotechnological potential of its oxidative enzymes for delignifying raw plant biomass.</title>
        <authorList>
            <person name="Miyauchi S."/>
            <person name="Rancon A."/>
            <person name="Drula E."/>
            <person name="Hage H."/>
            <person name="Chaduli D."/>
            <person name="Favel A."/>
            <person name="Grisel S."/>
            <person name="Henrissat B."/>
            <person name="Herpoel-Gimbert I."/>
            <person name="Ruiz-Duenas F.J."/>
            <person name="Chevret D."/>
            <person name="Hainaut M."/>
            <person name="Lin J."/>
            <person name="Wang M."/>
            <person name="Pangilinan J."/>
            <person name="Lipzen A."/>
            <person name="Lesage-Meessen L."/>
            <person name="Navarro D."/>
            <person name="Riley R."/>
            <person name="Grigoriev I.V."/>
            <person name="Zhou S."/>
            <person name="Raouche S."/>
            <person name="Rosso M.N."/>
        </authorList>
    </citation>
    <scope>NUCLEOTIDE SEQUENCE [LARGE SCALE GENOMIC DNA]</scope>
    <source>
        <strain evidence="3 4">BRFM 1820</strain>
    </source>
</reference>
<dbReference type="Pfam" id="PF00856">
    <property type="entry name" value="SET"/>
    <property type="match status" value="1"/>
</dbReference>
<dbReference type="InterPro" id="IPR046341">
    <property type="entry name" value="SET_dom_sf"/>
</dbReference>
<feature type="region of interest" description="Disordered" evidence="1">
    <location>
        <begin position="1"/>
        <end position="39"/>
    </location>
</feature>
<dbReference type="EMBL" id="KZ857476">
    <property type="protein sequence ID" value="RDX42797.1"/>
    <property type="molecule type" value="Genomic_DNA"/>
</dbReference>
<dbReference type="PANTHER" id="PTHR47332:SF4">
    <property type="entry name" value="SET DOMAIN-CONTAINING PROTEIN 5"/>
    <property type="match status" value="1"/>
</dbReference>
<dbReference type="InterPro" id="IPR001214">
    <property type="entry name" value="SET_dom"/>
</dbReference>
<feature type="domain" description="SET" evidence="2">
    <location>
        <begin position="105"/>
        <end position="259"/>
    </location>
</feature>
<dbReference type="STRING" id="139420.A0A371CRC9"/>